<evidence type="ECO:0000313" key="4">
    <source>
        <dbReference type="Proteomes" id="UP000621436"/>
    </source>
</evidence>
<dbReference type="Gene3D" id="3.40.50.2000">
    <property type="entry name" value="Glycogen Phosphorylase B"/>
    <property type="match status" value="2"/>
</dbReference>
<comment type="caution">
    <text evidence="3">The sequence shown here is derived from an EMBL/GenBank/DDBJ whole genome shotgun (WGS) entry which is preliminary data.</text>
</comment>
<dbReference type="Pfam" id="PF13477">
    <property type="entry name" value="Glyco_trans_4_2"/>
    <property type="match status" value="1"/>
</dbReference>
<dbReference type="PANTHER" id="PTHR12526">
    <property type="entry name" value="GLYCOSYLTRANSFERASE"/>
    <property type="match status" value="1"/>
</dbReference>
<organism evidence="3 4">
    <name type="scientific">Halonatronomonas betaini</name>
    <dbReference type="NCBI Taxonomy" id="2778430"/>
    <lineage>
        <taxon>Bacteria</taxon>
        <taxon>Bacillati</taxon>
        <taxon>Bacillota</taxon>
        <taxon>Clostridia</taxon>
        <taxon>Halanaerobiales</taxon>
        <taxon>Halarsenatibacteraceae</taxon>
        <taxon>Halonatronomonas</taxon>
    </lineage>
</organism>
<dbReference type="SUPFAM" id="SSF53756">
    <property type="entry name" value="UDP-Glycosyltransferase/glycogen phosphorylase"/>
    <property type="match status" value="1"/>
</dbReference>
<feature type="domain" description="Glycosyltransferase subfamily 4-like N-terminal" evidence="2">
    <location>
        <begin position="58"/>
        <end position="156"/>
    </location>
</feature>
<gene>
    <name evidence="3" type="ORF">I0Q91_05545</name>
</gene>
<protein>
    <submittedName>
        <fullName evidence="3">Glycosyltransferase family 4 protein</fullName>
    </submittedName>
</protein>
<dbReference type="EMBL" id="JADPIE010000003">
    <property type="protein sequence ID" value="MBF8436531.1"/>
    <property type="molecule type" value="Genomic_DNA"/>
</dbReference>
<evidence type="ECO:0000259" key="1">
    <source>
        <dbReference type="Pfam" id="PF00534"/>
    </source>
</evidence>
<dbReference type="GO" id="GO:0016757">
    <property type="term" value="F:glycosyltransferase activity"/>
    <property type="evidence" value="ECO:0007669"/>
    <property type="project" value="InterPro"/>
</dbReference>
<dbReference type="InterPro" id="IPR001296">
    <property type="entry name" value="Glyco_trans_1"/>
</dbReference>
<dbReference type="PANTHER" id="PTHR12526:SF638">
    <property type="entry name" value="SPORE COAT PROTEIN SA"/>
    <property type="match status" value="1"/>
</dbReference>
<keyword evidence="4" id="KW-1185">Reference proteome</keyword>
<evidence type="ECO:0000259" key="2">
    <source>
        <dbReference type="Pfam" id="PF13477"/>
    </source>
</evidence>
<dbReference type="Pfam" id="PF00534">
    <property type="entry name" value="Glycos_transf_1"/>
    <property type="match status" value="1"/>
</dbReference>
<dbReference type="InterPro" id="IPR028098">
    <property type="entry name" value="Glyco_trans_4-like_N"/>
</dbReference>
<feature type="domain" description="Glycosyl transferase family 1" evidence="1">
    <location>
        <begin position="198"/>
        <end position="352"/>
    </location>
</feature>
<dbReference type="AlphaFoldDB" id="A0A931AUR7"/>
<evidence type="ECO:0000313" key="3">
    <source>
        <dbReference type="EMBL" id="MBF8436531.1"/>
    </source>
</evidence>
<reference evidence="3" key="1">
    <citation type="submission" date="2020-11" db="EMBL/GenBank/DDBJ databases">
        <title>Halonatronomonas betainensis gen. nov., sp. nov. a novel haloalkaliphilic representative of the family Halanaerobiacae capable of betaine degradation.</title>
        <authorList>
            <person name="Boltyanskaya Y."/>
            <person name="Kevbrin V."/>
            <person name="Detkova E."/>
            <person name="Grouzdev D.S."/>
            <person name="Koziaeva V."/>
            <person name="Zhilina T."/>
        </authorList>
    </citation>
    <scope>NUCLEOTIDE SEQUENCE</scope>
    <source>
        <strain evidence="3">Z-7014</strain>
    </source>
</reference>
<dbReference type="Proteomes" id="UP000621436">
    <property type="component" value="Unassembled WGS sequence"/>
</dbReference>
<proteinExistence type="predicted"/>
<sequence length="373" mass="42020">MSEKKIAIIASYASSLINFRGELIKKWVEMDFKVYALAPDIDDSTKNELTNIGAIPKEINLNRTGLNPLNDLKTIYNLYKTLKKLDVDIVYSYTIKPVIYGSIASKLAGVNSINSLITGLGYTFIGETLPEKVINKLAQSLYKVALSANNLVLFQNPDDQRLFIEKRLVKEEKTGVVNGSGVNIDQFDFSSPGAEHISFLIICRLLKAKGLYEYIKAAELVKDKYPEVEFDIVGPYNPDNPDSIEENILNKAIDKDIVNFHGREDDVRPYIKDSSVYVLPSYREGTPRSVLEAMSMGRPIITSDAPGCRETVIDGKNGFLVPIRDHKSLAKKMIYFIENRDEIVKMGHESRKIAEEKYDVHKVNEDIVEKMGL</sequence>
<dbReference type="RefSeq" id="WP_270453434.1">
    <property type="nucleotide sequence ID" value="NZ_JADPIE010000003.1"/>
</dbReference>
<dbReference type="CDD" id="cd03808">
    <property type="entry name" value="GT4_CapM-like"/>
    <property type="match status" value="1"/>
</dbReference>
<name>A0A931AUR7_9FIRM</name>
<accession>A0A931AUR7</accession>